<dbReference type="EMBL" id="AMRA01000080">
    <property type="protein sequence ID" value="EKF23116.1"/>
    <property type="molecule type" value="Genomic_DNA"/>
</dbReference>
<dbReference type="PATRIC" id="fig|1122247.3.peg.2757"/>
<reference evidence="2 3" key="1">
    <citation type="journal article" date="2012" name="J. Bacteriol.">
        <title>Genome sequence of Mycobacterium hassiacum DSM 44199, a rare source of heat-stable mycobacterial proteins.</title>
        <authorList>
            <person name="Tiago I."/>
            <person name="Maranha A."/>
            <person name="Mendes V."/>
            <person name="Alarico S."/>
            <person name="Moynihan P.J."/>
            <person name="Clarke A.J."/>
            <person name="Macedo-Ribeiro S."/>
            <person name="Pereira P.J."/>
            <person name="Empadinhas N."/>
        </authorList>
    </citation>
    <scope>NUCLEOTIDE SEQUENCE [LARGE SCALE GENOMIC DNA]</scope>
    <source>
        <strain evidence="3">DSM 44199 / CIP 105218 / JCM 12690 / 3849</strain>
    </source>
</reference>
<keyword evidence="3" id="KW-1185">Reference proteome</keyword>
<accession>K5BFF6</accession>
<comment type="caution">
    <text evidence="2">The sequence shown here is derived from an EMBL/GenBank/DDBJ whole genome shotgun (WGS) entry which is preliminary data.</text>
</comment>
<protein>
    <submittedName>
        <fullName evidence="2">Uncharacterized protein</fullName>
    </submittedName>
</protein>
<proteinExistence type="predicted"/>
<sequence>MEFQRHDTTSVRCDRRRRRRTIPSAKGWISGSNGRPRTVGRPRCSIAARTGDEKVSNHADRIHAPGIYSRSRSFAHHDQYRVPALRRSPTVCRCLSKGLIPDYESGSL</sequence>
<feature type="compositionally biased region" description="Basic and acidic residues" evidence="1">
    <location>
        <begin position="1"/>
        <end position="13"/>
    </location>
</feature>
<evidence type="ECO:0000313" key="3">
    <source>
        <dbReference type="Proteomes" id="UP000006265"/>
    </source>
</evidence>
<organism evidence="2 3">
    <name type="scientific">Mycolicibacterium hassiacum (strain DSM 44199 / CIP 105218 / JCM 12690 / 3849)</name>
    <name type="common">Mycobacterium hassiacum</name>
    <dbReference type="NCBI Taxonomy" id="1122247"/>
    <lineage>
        <taxon>Bacteria</taxon>
        <taxon>Bacillati</taxon>
        <taxon>Actinomycetota</taxon>
        <taxon>Actinomycetes</taxon>
        <taxon>Mycobacteriales</taxon>
        <taxon>Mycobacteriaceae</taxon>
        <taxon>Mycolicibacterium</taxon>
    </lineage>
</organism>
<name>K5BFF6_MYCHD</name>
<dbReference type="AlphaFoldDB" id="K5BFF6"/>
<feature type="region of interest" description="Disordered" evidence="1">
    <location>
        <begin position="1"/>
        <end position="42"/>
    </location>
</feature>
<evidence type="ECO:0000256" key="1">
    <source>
        <dbReference type="SAM" id="MobiDB-lite"/>
    </source>
</evidence>
<gene>
    <name evidence="2" type="ORF">C731_2873</name>
</gene>
<dbReference type="Proteomes" id="UP000006265">
    <property type="component" value="Unassembled WGS sequence"/>
</dbReference>
<evidence type="ECO:0000313" key="2">
    <source>
        <dbReference type="EMBL" id="EKF23116.1"/>
    </source>
</evidence>